<dbReference type="PANTHER" id="PTHR35037:SF3">
    <property type="entry name" value="C-TERMINAL REGION OF AIDA-LIKE PROTEIN"/>
    <property type="match status" value="1"/>
</dbReference>
<dbReference type="InterPro" id="IPR024973">
    <property type="entry name" value="ESPR"/>
</dbReference>
<evidence type="ECO:0000256" key="1">
    <source>
        <dbReference type="ARBA" id="ARBA00022729"/>
    </source>
</evidence>
<dbReference type="Gene3D" id="2.40.128.130">
    <property type="entry name" value="Autotransporter beta-domain"/>
    <property type="match status" value="1"/>
</dbReference>
<protein>
    <recommendedName>
        <fullName evidence="3">Autotransporter domain-containing protein</fullName>
    </recommendedName>
</protein>
<feature type="domain" description="Autotransporter" evidence="3">
    <location>
        <begin position="1554"/>
        <end position="1828"/>
    </location>
</feature>
<evidence type="ECO:0000256" key="2">
    <source>
        <dbReference type="SAM" id="MobiDB-lite"/>
    </source>
</evidence>
<gene>
    <name evidence="4" type="ORF">EZM97_06900</name>
</gene>
<evidence type="ECO:0000313" key="5">
    <source>
        <dbReference type="Proteomes" id="UP000291822"/>
    </source>
</evidence>
<dbReference type="InterPro" id="IPR011050">
    <property type="entry name" value="Pectin_lyase_fold/virulence"/>
</dbReference>
<dbReference type="PANTHER" id="PTHR35037">
    <property type="entry name" value="C-TERMINAL REGION OF AIDA-LIKE PROTEIN"/>
    <property type="match status" value="1"/>
</dbReference>
<dbReference type="RefSeq" id="WP_131150194.1">
    <property type="nucleotide sequence ID" value="NZ_SJTG01000001.1"/>
</dbReference>
<dbReference type="InterPro" id="IPR012332">
    <property type="entry name" value="Autotransporter_pectin_lyase_C"/>
</dbReference>
<dbReference type="InterPro" id="IPR013425">
    <property type="entry name" value="Autotrns_rpt"/>
</dbReference>
<sequence>MNRVFRVIWSCSLGQFVVASELARSKVKGSRSTSESNKVLGKWGLMAAGVCLALGMAPAAMAHTTSIGYANSGNNSLSFYYGTYHSIADTYFNEGQLHLVNSTGTFDQTVQFSILTSDKPAGLVDGDTNFYSGAVNYLSGNEADIGQGRVILNWQGVTFTGLTAGTYTFTYVPIQNPTQVWEPINNAILSNTVTIITADLSTAHRIGEGEVVDQTYDTDPMIMDGGKERSTADGTLEQIVSITGKNGTFDTNDHDLTISGDIDGRGDLIKEGEGTLYIRGNNTNTGDTVVKGGAVNVERDSQLGDTHADVVLDGGTLQWGNQFDLDANRDIIIGNNGGTLDTNGYDTTVSQGISGTGDLTKTGEGSLTLDGHNTYTGGTHVDGGDLVVGSNSNLGNGRLTVGDDATATLNNGAQTVAGIDGNGDIVLNGTTLTTNGTNDANFSGDISGTGGLVKNGDYTQVLSGNNSYTGGTTLNQGTLEISADNNLGHAGDTLVLNGGSLHTAGDVDSTRDLTVNGGSINVDANTAFQTSGDVTGTGGLIKNGEGSMSLTGDLSQSGGTTINNGTLVLSGDNTYTGGTTVNGGTLEVSSDTNLGHAGDTLVLNGGSLHTTGDVDSTRDLTVNGGSINVDANTSFQTSGDVTGTGGLVKNGEGSMSLTGDLSQSGGTTVNNGTLVLSGDNTYTGGTTVNGGTLEVSSDTNLGHAGDTLTLNGGSLHTTGDINSSRDLTVNGGSLDIDGNTHVVTSGDVSGTGGLVKNGEGSLSISGDLSQSGGTTVNDGLLVLSGNNTYTGGTTINGGTIEVSADENLGHDGDTLVLNGGSLHATGNIDSTRDLELNGGTLDIDGGRTFQSSGDATGTGGLVKNGEGILWLSGNLSQSGGTTLNDGALVLSGNNTYTGGTTINGGVLAISSDANLGHAGDALTLNGGVLVATGDVNSARDMALNGGALYVDGNSTFSNTGNVTGTGGLVKDGTGTLSLGGSLSHSGGTTVNDGNLVLSGNNSYTGGTQLNGGTLTISSDANLGNANGGLTFNGGSLHTTGNVDTSRNIILDKTANIVTDAGTSLVSHGDVSGTGGLVKNGAGTLDIAGTASHSGGTTVNDGTLVLSGNNTYTGGTTINGGTLSISSDANLGDASGDVLLNGGTLQVTDTMTTQRDMVIGTNGGAIDTGTGATLYQQGSISGNGTLVKQGGGTLVVSGSNTFTGGTLVDGGAIRIDTGSSLGTGDIILRGGILETYATLGTGQRVIVSGDSGVNVSAGTTTVLSGDINTDGQSGCFVKSGAGSLSLTGNSNLAQGTCVQNGTLRANGNLDSSFVTVDAIAALRGTGTIRGPVSVSGRLAPGNSPGTLVVEGPVTMNAGSVFEADIDGLGTGTGAGNYSRLLVVGAGNPFFANGTLEPLLRGITGDASNTYTPSLGDTYRIVTAEGGIVGRFSSVTQPTAGMTPGARFVAFYDVGNSHSIDLRVIPNAYGDLLGKGATKNALAAAGALDQAMNAQVAGTGNNYSATMYGLSSMKSGDIAGVVKAMAGDVFADQAASARSGGLAMHRDAVDHLSTDHVDTGTLAWANFTQDGLRSTADAQGTGFNTSTSRLTAGLDLYSSESTTIGVAASHGDSNVIATGGRGNIRGNAGMIYAQQKAGSVLIDGMLARGSERWTSHRNDPLGQGELESRADGHSTTASLTVRLPMDAGSSRIEPYVGVVWQKIERDAFSETGSSPLALSLDSLSQTGTRGVVGLNATSRSIDPLAVDSTWRVGVAAGMDSSGLLSPTVRARVVGQSFDTRAPDAGRGFVQVNASGTMRLRKQAYLYGGLTAEQGSGRAAYGVTAGVRVSF</sequence>
<evidence type="ECO:0000259" key="3">
    <source>
        <dbReference type="PROSITE" id="PS51208"/>
    </source>
</evidence>
<keyword evidence="5" id="KW-1185">Reference proteome</keyword>
<dbReference type="Pfam" id="PF12951">
    <property type="entry name" value="PATR"/>
    <property type="match status" value="11"/>
</dbReference>
<dbReference type="Proteomes" id="UP000291822">
    <property type="component" value="Unassembled WGS sequence"/>
</dbReference>
<comment type="caution">
    <text evidence="4">The sequence shown here is derived from an EMBL/GenBank/DDBJ whole genome shotgun (WGS) entry which is preliminary data.</text>
</comment>
<dbReference type="Pfam" id="PF13018">
    <property type="entry name" value="ESPR"/>
    <property type="match status" value="1"/>
</dbReference>
<dbReference type="SMART" id="SM00869">
    <property type="entry name" value="Autotransporter"/>
    <property type="match status" value="1"/>
</dbReference>
<dbReference type="InterPro" id="IPR051551">
    <property type="entry name" value="Autotransporter_adhesion"/>
</dbReference>
<dbReference type="SUPFAM" id="SSF103515">
    <property type="entry name" value="Autotransporter"/>
    <property type="match status" value="1"/>
</dbReference>
<dbReference type="EMBL" id="SJTG01000001">
    <property type="protein sequence ID" value="TCI13023.1"/>
    <property type="molecule type" value="Genomic_DNA"/>
</dbReference>
<dbReference type="PROSITE" id="PS51208">
    <property type="entry name" value="AUTOTRANSPORTER"/>
    <property type="match status" value="1"/>
</dbReference>
<dbReference type="InterPro" id="IPR036709">
    <property type="entry name" value="Autotransporte_beta_dom_sf"/>
</dbReference>
<keyword evidence="1" id="KW-0732">Signal</keyword>
<dbReference type="InterPro" id="IPR005546">
    <property type="entry name" value="Autotransporte_beta"/>
</dbReference>
<proteinExistence type="predicted"/>
<organism evidence="4 5">
    <name type="scientific">Dyella soli</name>
    <dbReference type="NCBI Taxonomy" id="522319"/>
    <lineage>
        <taxon>Bacteria</taxon>
        <taxon>Pseudomonadati</taxon>
        <taxon>Pseudomonadota</taxon>
        <taxon>Gammaproteobacteria</taxon>
        <taxon>Lysobacterales</taxon>
        <taxon>Rhodanobacteraceae</taxon>
        <taxon>Dyella</taxon>
    </lineage>
</organism>
<name>A0A4R0YUC9_9GAMM</name>
<dbReference type="SUPFAM" id="SSF51126">
    <property type="entry name" value="Pectin lyase-like"/>
    <property type="match status" value="3"/>
</dbReference>
<accession>A0A4R0YUC9</accession>
<dbReference type="NCBIfam" id="TIGR02601">
    <property type="entry name" value="autotrns_rpt"/>
    <property type="match status" value="14"/>
</dbReference>
<feature type="region of interest" description="Disordered" evidence="2">
    <location>
        <begin position="1651"/>
        <end position="1671"/>
    </location>
</feature>
<reference evidence="4 5" key="1">
    <citation type="submission" date="2019-02" db="EMBL/GenBank/DDBJ databases">
        <title>Dyella amyloliquefaciens sp. nov., isolated from forest soil.</title>
        <authorList>
            <person name="Gao Z.-H."/>
            <person name="Qiu L.-H."/>
        </authorList>
    </citation>
    <scope>NUCLEOTIDE SEQUENCE [LARGE SCALE GENOMIC DNA]</scope>
    <source>
        <strain evidence="4 5">KACC 12747</strain>
    </source>
</reference>
<dbReference type="Gene3D" id="2.160.20.20">
    <property type="match status" value="4"/>
</dbReference>
<evidence type="ECO:0000313" key="4">
    <source>
        <dbReference type="EMBL" id="TCI13023.1"/>
    </source>
</evidence>